<sequence>MHCSFGNRGRQISILMLIGSANEILNSEIGDEEVFKLLNRAKKSSGCFALSLLVRSRSADRKITKNSQFCIIYEYISLNKV</sequence>
<evidence type="ECO:0000313" key="1">
    <source>
        <dbReference type="EMBL" id="AFY93539.1"/>
    </source>
</evidence>
<dbReference type="STRING" id="1173020.Cha6605_2484"/>
<evidence type="ECO:0000313" key="2">
    <source>
        <dbReference type="Proteomes" id="UP000010366"/>
    </source>
</evidence>
<dbReference type="AlphaFoldDB" id="K9UH51"/>
<protein>
    <submittedName>
        <fullName evidence="1">Uncharacterized protein</fullName>
    </submittedName>
</protein>
<accession>K9UH51</accession>
<name>K9UH51_CHAP6</name>
<dbReference type="EMBL" id="CP003600">
    <property type="protein sequence ID" value="AFY93539.1"/>
    <property type="molecule type" value="Genomic_DNA"/>
</dbReference>
<dbReference type="KEGG" id="cmp:Cha6605_2484"/>
<reference evidence="1 2" key="1">
    <citation type="submission" date="2012-05" db="EMBL/GenBank/DDBJ databases">
        <title>Finished chromosome of genome of Chamaesiphon sp. PCC 6605.</title>
        <authorList>
            <consortium name="US DOE Joint Genome Institute"/>
            <person name="Gugger M."/>
            <person name="Coursin T."/>
            <person name="Rippka R."/>
            <person name="Tandeau De Marsac N."/>
            <person name="Huntemann M."/>
            <person name="Wei C.-L."/>
            <person name="Han J."/>
            <person name="Detter J.C."/>
            <person name="Han C."/>
            <person name="Tapia R."/>
            <person name="Chen A."/>
            <person name="Kyrpides N."/>
            <person name="Mavromatis K."/>
            <person name="Markowitz V."/>
            <person name="Szeto E."/>
            <person name="Ivanova N."/>
            <person name="Pagani I."/>
            <person name="Pati A."/>
            <person name="Goodwin L."/>
            <person name="Nordberg H.P."/>
            <person name="Cantor M.N."/>
            <person name="Hua S.X."/>
            <person name="Woyke T."/>
            <person name="Kerfeld C.A."/>
        </authorList>
    </citation>
    <scope>NUCLEOTIDE SEQUENCE [LARGE SCALE GENOMIC DNA]</scope>
    <source>
        <strain evidence="2">ATCC 27169 / PCC 6605</strain>
    </source>
</reference>
<proteinExistence type="predicted"/>
<dbReference type="HOGENOM" id="CLU_2567604_0_0_3"/>
<gene>
    <name evidence="1" type="ORF">Cha6605_2484</name>
</gene>
<organism evidence="1 2">
    <name type="scientific">Chamaesiphon minutus (strain ATCC 27169 / PCC 6605)</name>
    <dbReference type="NCBI Taxonomy" id="1173020"/>
    <lineage>
        <taxon>Bacteria</taxon>
        <taxon>Bacillati</taxon>
        <taxon>Cyanobacteriota</taxon>
        <taxon>Cyanophyceae</taxon>
        <taxon>Gomontiellales</taxon>
        <taxon>Chamaesiphonaceae</taxon>
        <taxon>Chamaesiphon</taxon>
    </lineage>
</organism>
<keyword evidence="2" id="KW-1185">Reference proteome</keyword>
<dbReference type="Proteomes" id="UP000010366">
    <property type="component" value="Chromosome"/>
</dbReference>